<dbReference type="GO" id="GO:0042597">
    <property type="term" value="C:periplasmic space"/>
    <property type="evidence" value="ECO:0007669"/>
    <property type="project" value="UniProtKB-SubCell"/>
</dbReference>
<evidence type="ECO:0000256" key="3">
    <source>
        <dbReference type="ARBA" id="ARBA00010541"/>
    </source>
</evidence>
<evidence type="ECO:0000256" key="10">
    <source>
        <dbReference type="ARBA" id="ARBA00022801"/>
    </source>
</evidence>
<dbReference type="PROSITE" id="PS50106">
    <property type="entry name" value="PDZ"/>
    <property type="match status" value="2"/>
</dbReference>
<evidence type="ECO:0000313" key="19">
    <source>
        <dbReference type="EMBL" id="SFS01291.1"/>
    </source>
</evidence>
<evidence type="ECO:0000256" key="13">
    <source>
        <dbReference type="ARBA" id="ARBA00032850"/>
    </source>
</evidence>
<evidence type="ECO:0000256" key="1">
    <source>
        <dbReference type="ARBA" id="ARBA00001772"/>
    </source>
</evidence>
<dbReference type="InterPro" id="IPR001478">
    <property type="entry name" value="PDZ"/>
</dbReference>
<keyword evidence="20" id="KW-1185">Reference proteome</keyword>
<gene>
    <name evidence="19" type="ORF">SAMN05192580_2585</name>
</gene>
<feature type="active site" description="Charge relay system" evidence="14">
    <location>
        <position position="168"/>
    </location>
</feature>
<dbReference type="InterPro" id="IPR041489">
    <property type="entry name" value="PDZ_6"/>
</dbReference>
<evidence type="ECO:0000313" key="20">
    <source>
        <dbReference type="Proteomes" id="UP000198824"/>
    </source>
</evidence>
<evidence type="ECO:0000256" key="9">
    <source>
        <dbReference type="ARBA" id="ARBA00022764"/>
    </source>
</evidence>
<keyword evidence="6 19" id="KW-0645">Protease</keyword>
<keyword evidence="9" id="KW-0574">Periplasm</keyword>
<dbReference type="SUPFAM" id="SSF50494">
    <property type="entry name" value="Trypsin-like serine proteases"/>
    <property type="match status" value="1"/>
</dbReference>
<evidence type="ECO:0000259" key="18">
    <source>
        <dbReference type="PROSITE" id="PS50106"/>
    </source>
</evidence>
<keyword evidence="12" id="KW-0346">Stress response</keyword>
<evidence type="ECO:0000256" key="11">
    <source>
        <dbReference type="ARBA" id="ARBA00022825"/>
    </source>
</evidence>
<dbReference type="InterPro" id="IPR036034">
    <property type="entry name" value="PDZ_sf"/>
</dbReference>
<name>A0A1I6LCT4_9SPHN</name>
<feature type="binding site" evidence="15">
    <location>
        <position position="128"/>
    </location>
    <ligand>
        <name>substrate</name>
    </ligand>
</feature>
<dbReference type="NCBIfam" id="TIGR02037">
    <property type="entry name" value="degP_htrA_DO"/>
    <property type="match status" value="1"/>
</dbReference>
<feature type="binding site" evidence="15">
    <location>
        <begin position="240"/>
        <end position="242"/>
    </location>
    <ligand>
        <name>substrate</name>
    </ligand>
</feature>
<dbReference type="Proteomes" id="UP000198824">
    <property type="component" value="Unassembled WGS sequence"/>
</dbReference>
<protein>
    <recommendedName>
        <fullName evidence="5">Probable periplasmic serine endoprotease DegP-like</fullName>
        <ecNumber evidence="4">3.4.21.107</ecNumber>
    </recommendedName>
    <alternativeName>
        <fullName evidence="13">Protease Do</fullName>
    </alternativeName>
</protein>
<evidence type="ECO:0000256" key="15">
    <source>
        <dbReference type="PIRSR" id="PIRSR611782-2"/>
    </source>
</evidence>
<dbReference type="InterPro" id="IPR001940">
    <property type="entry name" value="Peptidase_S1C"/>
</dbReference>
<evidence type="ECO:0000256" key="5">
    <source>
        <dbReference type="ARBA" id="ARBA00013958"/>
    </source>
</evidence>
<dbReference type="Pfam" id="PF13365">
    <property type="entry name" value="Trypsin_2"/>
    <property type="match status" value="1"/>
</dbReference>
<evidence type="ECO:0000256" key="7">
    <source>
        <dbReference type="ARBA" id="ARBA00022729"/>
    </source>
</evidence>
<dbReference type="STRING" id="1166337.SAMN05192580_2585"/>
<dbReference type="OrthoDB" id="9758917at2"/>
<accession>A0A1I6LCT4</accession>
<feature type="binding site" evidence="15">
    <location>
        <position position="168"/>
    </location>
    <ligand>
        <name>substrate</name>
    </ligand>
</feature>
<dbReference type="GO" id="GO:0004252">
    <property type="term" value="F:serine-type endopeptidase activity"/>
    <property type="evidence" value="ECO:0007669"/>
    <property type="project" value="InterPro"/>
</dbReference>
<evidence type="ECO:0000256" key="4">
    <source>
        <dbReference type="ARBA" id="ARBA00013035"/>
    </source>
</evidence>
<evidence type="ECO:0000256" key="8">
    <source>
        <dbReference type="ARBA" id="ARBA00022737"/>
    </source>
</evidence>
<evidence type="ECO:0000256" key="12">
    <source>
        <dbReference type="ARBA" id="ARBA00023016"/>
    </source>
</evidence>
<organism evidence="19 20">
    <name type="scientific">Sphingomonas jatrophae</name>
    <dbReference type="NCBI Taxonomy" id="1166337"/>
    <lineage>
        <taxon>Bacteria</taxon>
        <taxon>Pseudomonadati</taxon>
        <taxon>Pseudomonadota</taxon>
        <taxon>Alphaproteobacteria</taxon>
        <taxon>Sphingomonadales</taxon>
        <taxon>Sphingomonadaceae</taxon>
        <taxon>Sphingomonas</taxon>
    </lineage>
</organism>
<feature type="domain" description="PDZ" evidence="18">
    <location>
        <begin position="291"/>
        <end position="350"/>
    </location>
</feature>
<evidence type="ECO:0000256" key="2">
    <source>
        <dbReference type="ARBA" id="ARBA00004418"/>
    </source>
</evidence>
<dbReference type="PRINTS" id="PR00834">
    <property type="entry name" value="PROTEASES2C"/>
</dbReference>
<evidence type="ECO:0000256" key="14">
    <source>
        <dbReference type="PIRSR" id="PIRSR611782-1"/>
    </source>
</evidence>
<keyword evidence="11" id="KW-0720">Serine protease</keyword>
<dbReference type="SMART" id="SM00228">
    <property type="entry name" value="PDZ"/>
    <property type="match status" value="2"/>
</dbReference>
<dbReference type="Gene3D" id="2.40.10.120">
    <property type="match status" value="1"/>
</dbReference>
<comment type="subcellular location">
    <subcellularLocation>
        <location evidence="2">Periplasm</location>
    </subcellularLocation>
</comment>
<feature type="active site" description="Charge relay system" evidence="14">
    <location>
        <position position="242"/>
    </location>
</feature>
<dbReference type="RefSeq" id="WP_093315128.1">
    <property type="nucleotide sequence ID" value="NZ_FOZG01000002.1"/>
</dbReference>
<feature type="domain" description="PDZ" evidence="18">
    <location>
        <begin position="420"/>
        <end position="507"/>
    </location>
</feature>
<dbReference type="Gene3D" id="2.30.42.10">
    <property type="match status" value="2"/>
</dbReference>
<dbReference type="Pfam" id="PF13180">
    <property type="entry name" value="PDZ_2"/>
    <property type="match status" value="1"/>
</dbReference>
<sequence>MRYAYAITAAMLAGGATATLVTQGPAGAQVAQNAPGTIAAATPRPGAPLSFADLAAKLQPAVVNISTTQRVQVQQQQNPFAGSPFEDLFKRFGGGGTDDQGRPVTREATSLGSGFIISPDGYIVTNNHVISGAPGNAQATTTVSSITVTLNDRKEYKARVIGKDVNSDLAVLKIEAKGLPFVQFGDSTRTRVGDWVLAVGQPYGLGGTVTAGIVSALHRNIGLGGAYDRYIQTDASINQGNSGGPMFDLNGNVIGINTAIFSPTGGNVGIGFAIPAEEAKPVIDALRTGGRVKRGYFGVGIQPMSDDIAAGLGLPKDRGEIITRVEPGYPAARAGIRQGDVITKVNNEEITPDNTLSYIVANLPIGSRVPVELIRDGKRQTVTAVVSERPPEDQLAAAAGEGLQDENATPTPGTPNAGASTRASIGLTLQALTPEIARQIGVPPTTRGVVVAAVDASSDAATEGLQRGDIILSVNQRPVLTAAEVAAAVQAAKAANRTNVLLLVQRGNGPARYVGVEIRAQ</sequence>
<reference evidence="19 20" key="1">
    <citation type="submission" date="2016-10" db="EMBL/GenBank/DDBJ databases">
        <authorList>
            <person name="de Groot N.N."/>
        </authorList>
    </citation>
    <scope>NUCLEOTIDE SEQUENCE [LARGE SCALE GENOMIC DNA]</scope>
    <source>
        <strain evidence="19 20">S5-249</strain>
    </source>
</reference>
<dbReference type="SUPFAM" id="SSF50156">
    <property type="entry name" value="PDZ domain-like"/>
    <property type="match status" value="2"/>
</dbReference>
<dbReference type="InterPro" id="IPR009003">
    <property type="entry name" value="Peptidase_S1_PA"/>
</dbReference>
<keyword evidence="7 17" id="KW-0732">Signal</keyword>
<feature type="chain" id="PRO_5039515328" description="Probable periplasmic serine endoprotease DegP-like" evidence="17">
    <location>
        <begin position="19"/>
        <end position="521"/>
    </location>
</feature>
<evidence type="ECO:0000256" key="6">
    <source>
        <dbReference type="ARBA" id="ARBA00022670"/>
    </source>
</evidence>
<keyword evidence="8" id="KW-0677">Repeat</keyword>
<feature type="region of interest" description="Disordered" evidence="16">
    <location>
        <begin position="401"/>
        <end position="420"/>
    </location>
</feature>
<feature type="signal peptide" evidence="17">
    <location>
        <begin position="1"/>
        <end position="18"/>
    </location>
</feature>
<dbReference type="PANTHER" id="PTHR22939">
    <property type="entry name" value="SERINE PROTEASE FAMILY S1C HTRA-RELATED"/>
    <property type="match status" value="1"/>
</dbReference>
<dbReference type="Pfam" id="PF17820">
    <property type="entry name" value="PDZ_6"/>
    <property type="match status" value="1"/>
</dbReference>
<dbReference type="EMBL" id="FOZG01000002">
    <property type="protein sequence ID" value="SFS01291.1"/>
    <property type="molecule type" value="Genomic_DNA"/>
</dbReference>
<dbReference type="PANTHER" id="PTHR22939:SF130">
    <property type="entry name" value="PERIPLASMIC SERINE ENDOPROTEASE DEGP-LIKE-RELATED"/>
    <property type="match status" value="1"/>
</dbReference>
<feature type="active site" description="Charge relay system" evidence="14">
    <location>
        <position position="128"/>
    </location>
</feature>
<evidence type="ECO:0000256" key="17">
    <source>
        <dbReference type="SAM" id="SignalP"/>
    </source>
</evidence>
<proteinExistence type="inferred from homology"/>
<keyword evidence="10" id="KW-0378">Hydrolase</keyword>
<comment type="catalytic activity">
    <reaction evidence="1">
        <text>Acts on substrates that are at least partially unfolded. The cleavage site P1 residue is normally between a pair of hydrophobic residues, such as Val-|-Val.</text>
        <dbReference type="EC" id="3.4.21.107"/>
    </reaction>
</comment>
<comment type="similarity">
    <text evidence="3">Belongs to the peptidase S1C family.</text>
</comment>
<evidence type="ECO:0000256" key="16">
    <source>
        <dbReference type="SAM" id="MobiDB-lite"/>
    </source>
</evidence>
<dbReference type="InterPro" id="IPR011782">
    <property type="entry name" value="Pept_S1C_Do"/>
</dbReference>
<dbReference type="AlphaFoldDB" id="A0A1I6LCT4"/>
<dbReference type="EC" id="3.4.21.107" evidence="4"/>
<dbReference type="GO" id="GO:0006508">
    <property type="term" value="P:proteolysis"/>
    <property type="evidence" value="ECO:0007669"/>
    <property type="project" value="UniProtKB-KW"/>
</dbReference>